<accession>Q0W643</accession>
<dbReference type="STRING" id="351160.RCIX776"/>
<evidence type="ECO:0000313" key="2">
    <source>
        <dbReference type="EMBL" id="CAJ36150.1"/>
    </source>
</evidence>
<keyword evidence="1" id="KW-0472">Membrane</keyword>
<organism evidence="2 3">
    <name type="scientific">Methanocella arvoryzae (strain DSM 22066 / NBRC 105507 / MRE50)</name>
    <dbReference type="NCBI Taxonomy" id="351160"/>
    <lineage>
        <taxon>Archaea</taxon>
        <taxon>Methanobacteriati</taxon>
        <taxon>Methanobacteriota</taxon>
        <taxon>Stenosarchaea group</taxon>
        <taxon>Methanomicrobia</taxon>
        <taxon>Methanocellales</taxon>
        <taxon>Methanocellaceae</taxon>
        <taxon>Methanocella</taxon>
    </lineage>
</organism>
<proteinExistence type="predicted"/>
<dbReference type="eggNOG" id="arCOG03825">
    <property type="taxonomic scope" value="Archaea"/>
</dbReference>
<feature type="transmembrane region" description="Helical" evidence="1">
    <location>
        <begin position="12"/>
        <end position="34"/>
    </location>
</feature>
<keyword evidence="1" id="KW-0812">Transmembrane</keyword>
<protein>
    <submittedName>
        <fullName evidence="2">Uncharacterized protein</fullName>
    </submittedName>
</protein>
<gene>
    <name evidence="2" type="ORF">RCIX776</name>
</gene>
<dbReference type="RefSeq" id="WP_012036361.1">
    <property type="nucleotide sequence ID" value="NC_009464.1"/>
</dbReference>
<evidence type="ECO:0000256" key="1">
    <source>
        <dbReference type="SAM" id="Phobius"/>
    </source>
</evidence>
<dbReference type="AlphaFoldDB" id="Q0W643"/>
<name>Q0W643_METAR</name>
<dbReference type="EMBL" id="AM114193">
    <property type="protein sequence ID" value="CAJ36150.1"/>
    <property type="molecule type" value="Genomic_DNA"/>
</dbReference>
<dbReference type="GeneID" id="5144270"/>
<dbReference type="KEGG" id="rci:RCIX776"/>
<keyword evidence="3" id="KW-1185">Reference proteome</keyword>
<sequence length="165" mass="18153">MLPGKGKRKPIPVIVFILGLLALWGICMLCGYLQNPPVNTERPPDHHYSYNLSGNGSVDRVLINAEFDPVLINQVEYLDSGGNDLEVKIWGATVGPDAVHFSKDGEDLRVNIRIVSGVDNFLGSPRAGTQVYLPRNWTYSIVSTNKNGNTTVENQSWSYTSYGVA</sequence>
<keyword evidence="1" id="KW-1133">Transmembrane helix</keyword>
<reference evidence="2 3" key="1">
    <citation type="journal article" date="2006" name="Science">
        <title>Genome of rice cluster I archaea -- the key methane producers in the rice rhizosphere.</title>
        <authorList>
            <person name="Erkel C."/>
            <person name="Kube M."/>
            <person name="Reinhardt R."/>
            <person name="Liesack W."/>
        </authorList>
    </citation>
    <scope>NUCLEOTIDE SEQUENCE [LARGE SCALE GENOMIC DNA]</scope>
    <source>
        <strain evidence="3">DSM 22066 / NBRC 105507 / MRE50</strain>
    </source>
</reference>
<evidence type="ECO:0000313" key="3">
    <source>
        <dbReference type="Proteomes" id="UP000000663"/>
    </source>
</evidence>
<dbReference type="Proteomes" id="UP000000663">
    <property type="component" value="Chromosome"/>
</dbReference>